<dbReference type="RefSeq" id="WP_007010039.1">
    <property type="nucleotide sequence ID" value="NZ_AJXZ01000049.1"/>
</dbReference>
<gene>
    <name evidence="2" type="ORF">A33O_18849</name>
</gene>
<accession>I5BT30</accession>
<dbReference type="Proteomes" id="UP000004622">
    <property type="component" value="Unassembled WGS sequence"/>
</dbReference>
<dbReference type="PATRIC" id="fig|1189611.3.peg.3803"/>
<feature type="region of interest" description="Disordered" evidence="1">
    <location>
        <begin position="36"/>
        <end position="55"/>
    </location>
</feature>
<protein>
    <submittedName>
        <fullName evidence="2">Uncharacterized protein</fullName>
    </submittedName>
</protein>
<organism evidence="2 3">
    <name type="scientific">Nitratireductor aquibiodomus RA22</name>
    <dbReference type="NCBI Taxonomy" id="1189611"/>
    <lineage>
        <taxon>Bacteria</taxon>
        <taxon>Pseudomonadati</taxon>
        <taxon>Pseudomonadota</taxon>
        <taxon>Alphaproteobacteria</taxon>
        <taxon>Hyphomicrobiales</taxon>
        <taxon>Phyllobacteriaceae</taxon>
        <taxon>Nitratireductor</taxon>
    </lineage>
</organism>
<sequence length="87" mass="10006">MSVAKGTNQLCQMLAAHQQTRAHLERIERQITSRAERMTATAKTKARSRPRGGSRWTRSDEALYRAYVDQISFERRGEIDALGRKLM</sequence>
<comment type="caution">
    <text evidence="2">The sequence shown here is derived from an EMBL/GenBank/DDBJ whole genome shotgun (WGS) entry which is preliminary data.</text>
</comment>
<evidence type="ECO:0000256" key="1">
    <source>
        <dbReference type="SAM" id="MobiDB-lite"/>
    </source>
</evidence>
<dbReference type="AlphaFoldDB" id="I5BT30"/>
<evidence type="ECO:0000313" key="2">
    <source>
        <dbReference type="EMBL" id="EIM72732.1"/>
    </source>
</evidence>
<evidence type="ECO:0000313" key="3">
    <source>
        <dbReference type="Proteomes" id="UP000004622"/>
    </source>
</evidence>
<dbReference type="EMBL" id="AJXZ01000049">
    <property type="protein sequence ID" value="EIM72732.1"/>
    <property type="molecule type" value="Genomic_DNA"/>
</dbReference>
<proteinExistence type="predicted"/>
<name>I5BT30_9HYPH</name>
<reference evidence="2 3" key="1">
    <citation type="journal article" date="2012" name="J. Bacteriol.">
        <title>Genome Sequence of Nitratireductor aquibiodomus Strain RA22.</title>
        <authorList>
            <person name="Singh A."/>
            <person name="Jangir P.K."/>
            <person name="Kumari C."/>
            <person name="Sharma R."/>
        </authorList>
    </citation>
    <scope>NUCLEOTIDE SEQUENCE [LARGE SCALE GENOMIC DNA]</scope>
    <source>
        <strain evidence="2 3">RA22</strain>
    </source>
</reference>